<keyword evidence="2" id="KW-1185">Reference proteome</keyword>
<evidence type="ECO:0000313" key="3">
    <source>
        <dbReference type="WBParaSite" id="SBAD_0000363601-mRNA-1"/>
    </source>
</evidence>
<protein>
    <submittedName>
        <fullName evidence="3">DUF971 domain-containing protein</fullName>
    </submittedName>
</protein>
<dbReference type="WBParaSite" id="SBAD_0000363601-mRNA-1">
    <property type="protein sequence ID" value="SBAD_0000363601-mRNA-1"/>
    <property type="gene ID" value="SBAD_0000363601"/>
</dbReference>
<reference evidence="3" key="1">
    <citation type="submission" date="2016-06" db="UniProtKB">
        <authorList>
            <consortium name="WormBaseParasite"/>
        </authorList>
    </citation>
    <scope>IDENTIFICATION</scope>
</reference>
<dbReference type="Proteomes" id="UP000270296">
    <property type="component" value="Unassembled WGS sequence"/>
</dbReference>
<name>A0A183IIN2_9BILA</name>
<reference evidence="1 2" key="2">
    <citation type="submission" date="2018-11" db="EMBL/GenBank/DDBJ databases">
        <authorList>
            <consortium name="Pathogen Informatics"/>
        </authorList>
    </citation>
    <scope>NUCLEOTIDE SEQUENCE [LARGE SCALE GENOMIC DNA]</scope>
</reference>
<proteinExistence type="predicted"/>
<dbReference type="EMBL" id="UZAM01007769">
    <property type="protein sequence ID" value="VDP01289.1"/>
    <property type="molecule type" value="Genomic_DNA"/>
</dbReference>
<dbReference type="AlphaFoldDB" id="A0A183IIN2"/>
<accession>A0A183IIN2</accession>
<sequence length="56" mass="6396">MYDRPADNAFVRCSCWNCSESIVEKDARKLRLSQIFANNLSEHPLLFAVSYGQLTS</sequence>
<gene>
    <name evidence="1" type="ORF">SBAD_LOCUS3477</name>
</gene>
<evidence type="ECO:0000313" key="2">
    <source>
        <dbReference type="Proteomes" id="UP000270296"/>
    </source>
</evidence>
<organism evidence="3">
    <name type="scientific">Soboliphyme baturini</name>
    <dbReference type="NCBI Taxonomy" id="241478"/>
    <lineage>
        <taxon>Eukaryota</taxon>
        <taxon>Metazoa</taxon>
        <taxon>Ecdysozoa</taxon>
        <taxon>Nematoda</taxon>
        <taxon>Enoplea</taxon>
        <taxon>Dorylaimia</taxon>
        <taxon>Dioctophymatida</taxon>
        <taxon>Dioctophymatoidea</taxon>
        <taxon>Soboliphymatidae</taxon>
        <taxon>Soboliphyme</taxon>
    </lineage>
</organism>
<evidence type="ECO:0000313" key="1">
    <source>
        <dbReference type="EMBL" id="VDP01289.1"/>
    </source>
</evidence>